<feature type="transmembrane region" description="Helical" evidence="10">
    <location>
        <begin position="122"/>
        <end position="143"/>
    </location>
</feature>
<accession>A0A7Y0U303</accession>
<dbReference type="InterPro" id="IPR027005">
    <property type="entry name" value="PMT-like"/>
</dbReference>
<evidence type="ECO:0000259" key="11">
    <source>
        <dbReference type="Pfam" id="PF02366"/>
    </source>
</evidence>
<comment type="caution">
    <text evidence="13">The sequence shown here is derived from an EMBL/GenBank/DDBJ whole genome shotgun (WGS) entry which is preliminary data.</text>
</comment>
<proteinExistence type="inferred from homology"/>
<reference evidence="13 14" key="1">
    <citation type="submission" date="2020-04" db="EMBL/GenBank/DDBJ databases">
        <title>Antimicrobial susceptibility and clonality of vaginal-derived multi-drug resistant Mobiluncus isolates in China.</title>
        <authorList>
            <person name="Zhang X."/>
        </authorList>
    </citation>
    <scope>NUCLEOTIDE SEQUENCE [LARGE SCALE GENOMIC DNA]</scope>
    <source>
        <strain evidence="13 14">13</strain>
    </source>
</reference>
<dbReference type="Proteomes" id="UP000578252">
    <property type="component" value="Unassembled WGS sequence"/>
</dbReference>
<evidence type="ECO:0000256" key="6">
    <source>
        <dbReference type="ARBA" id="ARBA00022692"/>
    </source>
</evidence>
<evidence type="ECO:0000256" key="3">
    <source>
        <dbReference type="ARBA" id="ARBA00007222"/>
    </source>
</evidence>
<dbReference type="Pfam" id="PF02366">
    <property type="entry name" value="PMT"/>
    <property type="match status" value="1"/>
</dbReference>
<dbReference type="Pfam" id="PF16192">
    <property type="entry name" value="PMT_4TMC"/>
    <property type="match status" value="1"/>
</dbReference>
<evidence type="ECO:0000256" key="10">
    <source>
        <dbReference type="RuleBase" id="RU367007"/>
    </source>
</evidence>
<feature type="transmembrane region" description="Helical" evidence="10">
    <location>
        <begin position="457"/>
        <end position="477"/>
    </location>
</feature>
<gene>
    <name evidence="13" type="ORF">HHJ78_10735</name>
</gene>
<keyword evidence="4 10" id="KW-0328">Glycosyltransferase</keyword>
<feature type="transmembrane region" description="Helical" evidence="10">
    <location>
        <begin position="556"/>
        <end position="577"/>
    </location>
</feature>
<comment type="subcellular location">
    <subcellularLocation>
        <location evidence="10">Cell membrane</location>
    </subcellularLocation>
    <subcellularLocation>
        <location evidence="1">Endomembrane system</location>
        <topology evidence="1">Multi-pass membrane protein</topology>
    </subcellularLocation>
</comment>
<evidence type="ECO:0000256" key="4">
    <source>
        <dbReference type="ARBA" id="ARBA00022676"/>
    </source>
</evidence>
<keyword evidence="5 10" id="KW-0808">Transferase</keyword>
<dbReference type="EC" id="2.4.1.-" evidence="10"/>
<feature type="transmembrane region" description="Helical" evidence="10">
    <location>
        <begin position="293"/>
        <end position="314"/>
    </location>
</feature>
<comment type="similarity">
    <text evidence="3 10">Belongs to the glycosyltransferase 39 family.</text>
</comment>
<keyword evidence="10" id="KW-1003">Cell membrane</keyword>
<evidence type="ECO:0000256" key="5">
    <source>
        <dbReference type="ARBA" id="ARBA00022679"/>
    </source>
</evidence>
<evidence type="ECO:0000313" key="14">
    <source>
        <dbReference type="Proteomes" id="UP000578252"/>
    </source>
</evidence>
<evidence type="ECO:0000256" key="9">
    <source>
        <dbReference type="ARBA" id="ARBA00093617"/>
    </source>
</evidence>
<organism evidence="13 14">
    <name type="scientific">Mobiluncus mulieris</name>
    <dbReference type="NCBI Taxonomy" id="2052"/>
    <lineage>
        <taxon>Bacteria</taxon>
        <taxon>Bacillati</taxon>
        <taxon>Actinomycetota</taxon>
        <taxon>Actinomycetes</taxon>
        <taxon>Actinomycetales</taxon>
        <taxon>Actinomycetaceae</taxon>
        <taxon>Mobiluncus</taxon>
    </lineage>
</organism>
<evidence type="ECO:0000259" key="12">
    <source>
        <dbReference type="Pfam" id="PF16192"/>
    </source>
</evidence>
<feature type="transmembrane region" description="Helical" evidence="10">
    <location>
        <begin position="504"/>
        <end position="526"/>
    </location>
</feature>
<sequence length="597" mass="67819">MKHPPMFLRAEFGALPLPKSPAARWGRYGPLVVMLVAFASRLWRLGAIKTLVFDETYYVKDAYGLIKRGYEVQWPKEYDDIFISGHLTLPTEGAFVVHPSVGKWLIGLGIELLGNNPWGWRLAVCLAGSICVFLVGRIVWHLFGNGKMATLASVLMALDGVQIALSRTAILDILLELFILLGVVFLVRDQLSYRPKLLTALLRVDETRRTLELRAKRPELRLAPHEIAPTQTANLMPSNQPEKVPAAANPARYRSSAVVIPQETKKTWYFSPLPKAFRKPPQETKKAQRKGSLLGPVFWWRPWLFAAGIAWGLATSVKWSGLYVVAVFGIFVFIRELSARWATEPYWISSSVLTGGIPAFLNLVPITAVVYVGSWLGWFLNPNGWGHTGGSVWRDWLEYHRQILNFHTTLVSDHPYKASPWGWLLQLRPTSFYYQKVAGNCGKDQCIQTVTSLGNPLLWWFGALALVVVIMGSLVFLDWRAGLVLAGYFATFGPWMIYSNRTIFTFYTVVISPFVVLAVIYTLGVMMGQWRICSDKNWVGRYNLVPRSFPVNQVQIYLGLFIVALIFLVAVYFFPIWTGMTMPQHQFYWRMWLSSWI</sequence>
<evidence type="ECO:0000313" key="13">
    <source>
        <dbReference type="EMBL" id="NMW65963.1"/>
    </source>
</evidence>
<dbReference type="GO" id="GO:0012505">
    <property type="term" value="C:endomembrane system"/>
    <property type="evidence" value="ECO:0007669"/>
    <property type="project" value="UniProtKB-SubCell"/>
</dbReference>
<feature type="transmembrane region" description="Helical" evidence="10">
    <location>
        <begin position="482"/>
        <end position="498"/>
    </location>
</feature>
<dbReference type="UniPathway" id="UPA00378"/>
<dbReference type="PANTHER" id="PTHR10050:SF46">
    <property type="entry name" value="PROTEIN O-MANNOSYL-TRANSFERASE 2"/>
    <property type="match status" value="1"/>
</dbReference>
<dbReference type="InterPro" id="IPR032421">
    <property type="entry name" value="PMT_4TMC"/>
</dbReference>
<evidence type="ECO:0000256" key="2">
    <source>
        <dbReference type="ARBA" id="ARBA00004922"/>
    </source>
</evidence>
<dbReference type="GO" id="GO:0005886">
    <property type="term" value="C:plasma membrane"/>
    <property type="evidence" value="ECO:0007669"/>
    <property type="project" value="UniProtKB-SubCell"/>
</dbReference>
<feature type="transmembrane region" description="Helical" evidence="10">
    <location>
        <begin position="320"/>
        <end position="338"/>
    </location>
</feature>
<keyword evidence="7 10" id="KW-1133">Transmembrane helix</keyword>
<protein>
    <recommendedName>
        <fullName evidence="9 10">Polyprenol-phosphate-mannose--protein mannosyltransferase</fullName>
        <ecNumber evidence="10">2.4.1.-</ecNumber>
    </recommendedName>
</protein>
<feature type="domain" description="Protein O-mannosyl-transferase C-terminal four TM" evidence="12">
    <location>
        <begin position="393"/>
        <end position="596"/>
    </location>
</feature>
<dbReference type="PANTHER" id="PTHR10050">
    <property type="entry name" value="DOLICHYL-PHOSPHATE-MANNOSE--PROTEIN MANNOSYLTRANSFERASE"/>
    <property type="match status" value="1"/>
</dbReference>
<dbReference type="EMBL" id="JABCUR010000013">
    <property type="protein sequence ID" value="NMW65963.1"/>
    <property type="molecule type" value="Genomic_DNA"/>
</dbReference>
<feature type="domain" description="ArnT-like N-terminal" evidence="11">
    <location>
        <begin position="33"/>
        <end position="190"/>
    </location>
</feature>
<comment type="pathway">
    <text evidence="2 10">Protein modification; protein glycosylation.</text>
</comment>
<keyword evidence="8 10" id="KW-0472">Membrane</keyword>
<feature type="transmembrane region" description="Helical" evidence="10">
    <location>
        <begin position="359"/>
        <end position="380"/>
    </location>
</feature>
<evidence type="ECO:0000256" key="8">
    <source>
        <dbReference type="ARBA" id="ARBA00023136"/>
    </source>
</evidence>
<name>A0A7Y0U303_9ACTO</name>
<evidence type="ECO:0000256" key="7">
    <source>
        <dbReference type="ARBA" id="ARBA00022989"/>
    </source>
</evidence>
<dbReference type="InterPro" id="IPR003342">
    <property type="entry name" value="ArnT-like_N"/>
</dbReference>
<evidence type="ECO:0000256" key="1">
    <source>
        <dbReference type="ARBA" id="ARBA00004127"/>
    </source>
</evidence>
<keyword evidence="6 10" id="KW-0812">Transmembrane</keyword>
<dbReference type="GO" id="GO:0004169">
    <property type="term" value="F:dolichyl-phosphate-mannose-protein mannosyltransferase activity"/>
    <property type="evidence" value="ECO:0007669"/>
    <property type="project" value="UniProtKB-UniRule"/>
</dbReference>
<feature type="transmembrane region" description="Helical" evidence="10">
    <location>
        <begin position="163"/>
        <end position="187"/>
    </location>
</feature>
<comment type="function">
    <text evidence="10">Protein O-mannosyltransferase that catalyzes the transfer of a single mannose residue from a polyprenol phospho-mannosyl lipidic donor to the hydroxyl group of selected serine and threonine residues in acceptor proteins.</text>
</comment>
<dbReference type="AlphaFoldDB" id="A0A7Y0U303"/>